<feature type="region of interest" description="Disordered" evidence="1">
    <location>
        <begin position="272"/>
        <end position="293"/>
    </location>
</feature>
<feature type="compositionally biased region" description="Basic and acidic residues" evidence="1">
    <location>
        <begin position="272"/>
        <end position="286"/>
    </location>
</feature>
<keyword evidence="2" id="KW-0732">Signal</keyword>
<feature type="signal peptide" evidence="2">
    <location>
        <begin position="1"/>
        <end position="26"/>
    </location>
</feature>
<dbReference type="Proteomes" id="UP001195914">
    <property type="component" value="Unassembled WGS sequence"/>
</dbReference>
<feature type="chain" id="PRO_5042251992" evidence="2">
    <location>
        <begin position="27"/>
        <end position="313"/>
    </location>
</feature>
<evidence type="ECO:0000256" key="1">
    <source>
        <dbReference type="SAM" id="MobiDB-lite"/>
    </source>
</evidence>
<accession>A0AAD9GF41</accession>
<dbReference type="EMBL" id="JAHBMH010000033">
    <property type="protein sequence ID" value="KAK1937215.1"/>
    <property type="molecule type" value="Genomic_DNA"/>
</dbReference>
<evidence type="ECO:0000313" key="3">
    <source>
        <dbReference type="EMBL" id="KAK1937215.1"/>
    </source>
</evidence>
<name>A0AAD9GF41_BABDI</name>
<evidence type="ECO:0000256" key="2">
    <source>
        <dbReference type="SAM" id="SignalP"/>
    </source>
</evidence>
<gene>
    <name evidence="3" type="ORF">X943_000198</name>
</gene>
<sequence>MKFLGILRSSTLCLLAIGFHGQPVSCGVFKSNIKSKEDSNVKVSVPAPGSAPVPESGLVFENSSWHDSQLASAVLFLEEFCKEVKAKKFDEHVSNKILCKDEGDSNESDRVKFFYGELAVLCSSVSKSLESLYKYLQPSYGPGTVDERKEIDMNSYKGLLKPEKLYDYINWLANNNSAIKKSLGKMLKESVKLTEEQIKTDTSVGPLKYGFVYVYKGSWWSRPCYKNSLGDINGHCRAVMRSLASMKYFLGRLDERYEICLRGLTKSADNISEHIPEESSGVKESELSENLAGSPVKTDIVEEGVGNETENLL</sequence>
<comment type="caution">
    <text evidence="3">The sequence shown here is derived from an EMBL/GenBank/DDBJ whole genome shotgun (WGS) entry which is preliminary data.</text>
</comment>
<evidence type="ECO:0000313" key="4">
    <source>
        <dbReference type="Proteomes" id="UP001195914"/>
    </source>
</evidence>
<reference evidence="3" key="2">
    <citation type="submission" date="2021-05" db="EMBL/GenBank/DDBJ databases">
        <authorList>
            <person name="Pain A."/>
        </authorList>
    </citation>
    <scope>NUCLEOTIDE SEQUENCE</scope>
    <source>
        <strain evidence="3">1802A</strain>
    </source>
</reference>
<reference evidence="3" key="1">
    <citation type="journal article" date="2014" name="Nucleic Acids Res.">
        <title>The evolutionary dynamics of variant antigen genes in Babesia reveal a history of genomic innovation underlying host-parasite interaction.</title>
        <authorList>
            <person name="Jackson A.P."/>
            <person name="Otto T.D."/>
            <person name="Darby A."/>
            <person name="Ramaprasad A."/>
            <person name="Xia D."/>
            <person name="Echaide I.E."/>
            <person name="Farber M."/>
            <person name="Gahlot S."/>
            <person name="Gamble J."/>
            <person name="Gupta D."/>
            <person name="Gupta Y."/>
            <person name="Jackson L."/>
            <person name="Malandrin L."/>
            <person name="Malas T.B."/>
            <person name="Moussa E."/>
            <person name="Nair M."/>
            <person name="Reid A.J."/>
            <person name="Sanders M."/>
            <person name="Sharma J."/>
            <person name="Tracey A."/>
            <person name="Quail M.A."/>
            <person name="Weir W."/>
            <person name="Wastling J.M."/>
            <person name="Hall N."/>
            <person name="Willadsen P."/>
            <person name="Lingelbach K."/>
            <person name="Shiels B."/>
            <person name="Tait A."/>
            <person name="Berriman M."/>
            <person name="Allred D.R."/>
            <person name="Pain A."/>
        </authorList>
    </citation>
    <scope>NUCLEOTIDE SEQUENCE</scope>
    <source>
        <strain evidence="3">1802A</strain>
    </source>
</reference>
<keyword evidence="4" id="KW-1185">Reference proteome</keyword>
<protein>
    <submittedName>
        <fullName evidence="3">Secreted antigen 1</fullName>
    </submittedName>
</protein>
<organism evidence="3 4">
    <name type="scientific">Babesia divergens</name>
    <dbReference type="NCBI Taxonomy" id="32595"/>
    <lineage>
        <taxon>Eukaryota</taxon>
        <taxon>Sar</taxon>
        <taxon>Alveolata</taxon>
        <taxon>Apicomplexa</taxon>
        <taxon>Aconoidasida</taxon>
        <taxon>Piroplasmida</taxon>
        <taxon>Babesiidae</taxon>
        <taxon>Babesia</taxon>
    </lineage>
</organism>
<proteinExistence type="predicted"/>
<dbReference type="AlphaFoldDB" id="A0AAD9GF41"/>